<proteinExistence type="predicted"/>
<dbReference type="EMBL" id="ODYU01011519">
    <property type="protein sequence ID" value="SOQ57295.1"/>
    <property type="molecule type" value="Genomic_DNA"/>
</dbReference>
<feature type="transmembrane region" description="Helical" evidence="1">
    <location>
        <begin position="158"/>
        <end position="176"/>
    </location>
</feature>
<feature type="transmembrane region" description="Helical" evidence="1">
    <location>
        <begin position="97"/>
        <end position="119"/>
    </location>
</feature>
<protein>
    <submittedName>
        <fullName evidence="2">SFRICE_012067</fullName>
    </submittedName>
</protein>
<name>A0A2H1WW53_SPOFR</name>
<reference evidence="2" key="1">
    <citation type="submission" date="2016-07" db="EMBL/GenBank/DDBJ databases">
        <authorList>
            <person name="Bretaudeau A."/>
        </authorList>
    </citation>
    <scope>NUCLEOTIDE SEQUENCE</scope>
    <source>
        <strain evidence="2">Rice</strain>
        <tissue evidence="2">Whole body</tissue>
    </source>
</reference>
<keyword evidence="1" id="KW-0472">Membrane</keyword>
<organism evidence="2">
    <name type="scientific">Spodoptera frugiperda</name>
    <name type="common">Fall armyworm</name>
    <dbReference type="NCBI Taxonomy" id="7108"/>
    <lineage>
        <taxon>Eukaryota</taxon>
        <taxon>Metazoa</taxon>
        <taxon>Ecdysozoa</taxon>
        <taxon>Arthropoda</taxon>
        <taxon>Hexapoda</taxon>
        <taxon>Insecta</taxon>
        <taxon>Pterygota</taxon>
        <taxon>Neoptera</taxon>
        <taxon>Endopterygota</taxon>
        <taxon>Lepidoptera</taxon>
        <taxon>Glossata</taxon>
        <taxon>Ditrysia</taxon>
        <taxon>Noctuoidea</taxon>
        <taxon>Noctuidae</taxon>
        <taxon>Amphipyrinae</taxon>
        <taxon>Spodoptera</taxon>
    </lineage>
</organism>
<dbReference type="AlphaFoldDB" id="A0A2H1WW53"/>
<keyword evidence="1" id="KW-0812">Transmembrane</keyword>
<sequence length="190" mass="21700">MPPQSSDIVELDSFILYEISTFDCTTTITSDVEENNDGVGNEKAIYKTFAFLVIARWLMKRYVMRLNKVPEILIKILIRSIRLFRAHIKACPTPKEYIIIFGNALLAAPLASSLAYRLLAGLGPRRLWHLDTFYGIFVSNKTRYVIVYCLFHKAGSPSLWLLLILTGALVCYYNCVRMVDHDQCKRDAAI</sequence>
<keyword evidence="1" id="KW-1133">Transmembrane helix</keyword>
<evidence type="ECO:0000256" key="1">
    <source>
        <dbReference type="SAM" id="Phobius"/>
    </source>
</evidence>
<accession>A0A2H1WW53</accession>
<evidence type="ECO:0000313" key="2">
    <source>
        <dbReference type="EMBL" id="SOQ57295.1"/>
    </source>
</evidence>
<gene>
    <name evidence="2" type="ORF">SFRICE_012067</name>
</gene>